<organism evidence="1 2">
    <name type="scientific">Stieleria marina</name>
    <dbReference type="NCBI Taxonomy" id="1930275"/>
    <lineage>
        <taxon>Bacteria</taxon>
        <taxon>Pseudomonadati</taxon>
        <taxon>Planctomycetota</taxon>
        <taxon>Planctomycetia</taxon>
        <taxon>Pirellulales</taxon>
        <taxon>Pirellulaceae</taxon>
        <taxon>Stieleria</taxon>
    </lineage>
</organism>
<proteinExistence type="predicted"/>
<name>A0A517NUT5_9BACT</name>
<dbReference type="AlphaFoldDB" id="A0A517NUT5"/>
<keyword evidence="2" id="KW-1185">Reference proteome</keyword>
<gene>
    <name evidence="1" type="ORF">K239x_28730</name>
</gene>
<sequence>MSGRQRCIKPSCIHLELHTRLQINAAHRNIEIADLLHQQIEVNVGHMPVHTPYLSNCIIHCSDGD</sequence>
<reference evidence="1 2" key="1">
    <citation type="submission" date="2019-02" db="EMBL/GenBank/DDBJ databases">
        <title>Deep-cultivation of Planctomycetes and their phenomic and genomic characterization uncovers novel biology.</title>
        <authorList>
            <person name="Wiegand S."/>
            <person name="Jogler M."/>
            <person name="Boedeker C."/>
            <person name="Pinto D."/>
            <person name="Vollmers J."/>
            <person name="Rivas-Marin E."/>
            <person name="Kohn T."/>
            <person name="Peeters S.H."/>
            <person name="Heuer A."/>
            <person name="Rast P."/>
            <person name="Oberbeckmann S."/>
            <person name="Bunk B."/>
            <person name="Jeske O."/>
            <person name="Meyerdierks A."/>
            <person name="Storesund J.E."/>
            <person name="Kallscheuer N."/>
            <person name="Luecker S."/>
            <person name="Lage O.M."/>
            <person name="Pohl T."/>
            <person name="Merkel B.J."/>
            <person name="Hornburger P."/>
            <person name="Mueller R.-W."/>
            <person name="Bruemmer F."/>
            <person name="Labrenz M."/>
            <person name="Spormann A.M."/>
            <person name="Op den Camp H."/>
            <person name="Overmann J."/>
            <person name="Amann R."/>
            <person name="Jetten M.S.M."/>
            <person name="Mascher T."/>
            <person name="Medema M.H."/>
            <person name="Devos D.P."/>
            <person name="Kaster A.-K."/>
            <person name="Ovreas L."/>
            <person name="Rohde M."/>
            <person name="Galperin M.Y."/>
            <person name="Jogler C."/>
        </authorList>
    </citation>
    <scope>NUCLEOTIDE SEQUENCE [LARGE SCALE GENOMIC DNA]</scope>
    <source>
        <strain evidence="1 2">K23_9</strain>
    </source>
</reference>
<dbReference type="EMBL" id="CP036526">
    <property type="protein sequence ID" value="QDT10882.1"/>
    <property type="molecule type" value="Genomic_DNA"/>
</dbReference>
<dbReference type="Proteomes" id="UP000319817">
    <property type="component" value="Chromosome"/>
</dbReference>
<accession>A0A517NUT5</accession>
<evidence type="ECO:0000313" key="2">
    <source>
        <dbReference type="Proteomes" id="UP000319817"/>
    </source>
</evidence>
<evidence type="ECO:0000313" key="1">
    <source>
        <dbReference type="EMBL" id="QDT10882.1"/>
    </source>
</evidence>
<protein>
    <submittedName>
        <fullName evidence="1">Uncharacterized protein</fullName>
    </submittedName>
</protein>